<dbReference type="AlphaFoldDB" id="K9ZG63"/>
<dbReference type="Gene3D" id="1.20.810.10">
    <property type="entry name" value="Cytochrome Bc1 Complex, Chain C"/>
    <property type="match status" value="1"/>
</dbReference>
<evidence type="ECO:0000259" key="3">
    <source>
        <dbReference type="PROSITE" id="PS51002"/>
    </source>
</evidence>
<keyword evidence="5" id="KW-1185">Reference proteome</keyword>
<dbReference type="KEGG" id="acy:Anacy_1866"/>
<dbReference type="GO" id="GO:0022904">
    <property type="term" value="P:respiratory electron transport chain"/>
    <property type="evidence" value="ECO:0007669"/>
    <property type="project" value="InterPro"/>
</dbReference>
<organism evidence="4 5">
    <name type="scientific">Anabaena cylindrica (strain ATCC 27899 / PCC 7122)</name>
    <dbReference type="NCBI Taxonomy" id="272123"/>
    <lineage>
        <taxon>Bacteria</taxon>
        <taxon>Bacillati</taxon>
        <taxon>Cyanobacteriota</taxon>
        <taxon>Cyanophyceae</taxon>
        <taxon>Nostocales</taxon>
        <taxon>Nostocaceae</taxon>
        <taxon>Anabaena</taxon>
    </lineage>
</organism>
<keyword evidence="2" id="KW-1133">Transmembrane helix</keyword>
<dbReference type="eggNOG" id="COG1290">
    <property type="taxonomic scope" value="Bacteria"/>
</dbReference>
<gene>
    <name evidence="4" type="ordered locus">Anacy_1866</name>
</gene>
<dbReference type="STRING" id="272123.Anacy_1866"/>
<dbReference type="InterPro" id="IPR005797">
    <property type="entry name" value="Cyt_b/b6_N"/>
</dbReference>
<dbReference type="OrthoDB" id="9804503at2"/>
<protein>
    <submittedName>
        <fullName evidence="4">Cytochrome b/b6 domain protein</fullName>
    </submittedName>
</protein>
<feature type="transmembrane region" description="Helical" evidence="2">
    <location>
        <begin position="69"/>
        <end position="88"/>
    </location>
</feature>
<sequence>MQITLFDRFLRRLATILSVVILTVSLIYTSTGVLLSFYYEPTAGGAYHSVQMIKTQVPYGWLFYTTHEIAGNAVIAIALINLVVMFLGRQFRQSWLTAWISGIFLTLSAIGLNWTAMLIGWDQLGYWRFQIELGTIESIPFIGGQLRDILVGGGAINTLTVQHLYSLHSYVIGTTTIILAVVHLSALLWQEWEMSQDHSGLQLLDSSLADTSLAES</sequence>
<dbReference type="InterPro" id="IPR027387">
    <property type="entry name" value="Cytb/b6-like_sf"/>
</dbReference>
<dbReference type="PROSITE" id="PS51002">
    <property type="entry name" value="CYTB_NTER"/>
    <property type="match status" value="1"/>
</dbReference>
<feature type="domain" description="Cytochrome b/b6 N-terminal region profile" evidence="3">
    <location>
        <begin position="1"/>
        <end position="196"/>
    </location>
</feature>
<keyword evidence="1" id="KW-0602">Photosynthesis</keyword>
<evidence type="ECO:0000256" key="1">
    <source>
        <dbReference type="ARBA" id="ARBA00022531"/>
    </source>
</evidence>
<evidence type="ECO:0000256" key="2">
    <source>
        <dbReference type="SAM" id="Phobius"/>
    </source>
</evidence>
<evidence type="ECO:0000313" key="5">
    <source>
        <dbReference type="Proteomes" id="UP000010474"/>
    </source>
</evidence>
<dbReference type="PANTHER" id="PTHR19271:SF16">
    <property type="entry name" value="CYTOCHROME B"/>
    <property type="match status" value="1"/>
</dbReference>
<reference evidence="5" key="1">
    <citation type="journal article" date="2013" name="Proc. Natl. Acad. Sci. U.S.A.">
        <title>Improving the coverage of the cyanobacterial phylum using diversity-driven genome sequencing.</title>
        <authorList>
            <person name="Shih P.M."/>
            <person name="Wu D."/>
            <person name="Latifi A."/>
            <person name="Axen S.D."/>
            <person name="Fewer D.P."/>
            <person name="Talla E."/>
            <person name="Calteau A."/>
            <person name="Cai F."/>
            <person name="Tandeau de Marsac N."/>
            <person name="Rippka R."/>
            <person name="Herdman M."/>
            <person name="Sivonen K."/>
            <person name="Coursin T."/>
            <person name="Laurent T."/>
            <person name="Goodwin L."/>
            <person name="Nolan M."/>
            <person name="Davenport K.W."/>
            <person name="Han C.S."/>
            <person name="Rubin E.M."/>
            <person name="Eisen J.A."/>
            <person name="Woyke T."/>
            <person name="Gugger M."/>
            <person name="Kerfeld C.A."/>
        </authorList>
    </citation>
    <scope>NUCLEOTIDE SEQUENCE [LARGE SCALE GENOMIC DNA]</scope>
    <source>
        <strain evidence="5">ATCC 27899 / PCC 7122</strain>
    </source>
</reference>
<dbReference type="Pfam" id="PF00033">
    <property type="entry name" value="Cytochrome_B"/>
    <property type="match status" value="1"/>
</dbReference>
<feature type="transmembrane region" description="Helical" evidence="2">
    <location>
        <begin position="167"/>
        <end position="189"/>
    </location>
</feature>
<dbReference type="GO" id="GO:0009055">
    <property type="term" value="F:electron transfer activity"/>
    <property type="evidence" value="ECO:0007669"/>
    <property type="project" value="InterPro"/>
</dbReference>
<dbReference type="EMBL" id="CP003659">
    <property type="protein sequence ID" value="AFZ57355.1"/>
    <property type="molecule type" value="Genomic_DNA"/>
</dbReference>
<keyword evidence="2" id="KW-0472">Membrane</keyword>
<keyword evidence="2" id="KW-0812">Transmembrane</keyword>
<feature type="transmembrane region" description="Helical" evidence="2">
    <location>
        <begin position="95"/>
        <end position="119"/>
    </location>
</feature>
<accession>K9ZG63</accession>
<name>K9ZG63_ANACC</name>
<dbReference type="PATRIC" id="fig|272123.3.peg.2031"/>
<feature type="transmembrane region" description="Helical" evidence="2">
    <location>
        <begin position="12"/>
        <end position="39"/>
    </location>
</feature>
<dbReference type="Proteomes" id="UP000010474">
    <property type="component" value="Chromosome"/>
</dbReference>
<dbReference type="GO" id="GO:0016020">
    <property type="term" value="C:membrane"/>
    <property type="evidence" value="ECO:0007669"/>
    <property type="project" value="InterPro"/>
</dbReference>
<proteinExistence type="predicted"/>
<dbReference type="InterPro" id="IPR016174">
    <property type="entry name" value="Di-haem_cyt_TM"/>
</dbReference>
<dbReference type="HOGENOM" id="CLU_1319168_0_0_3"/>
<dbReference type="GO" id="GO:0015979">
    <property type="term" value="P:photosynthesis"/>
    <property type="evidence" value="ECO:0007669"/>
    <property type="project" value="UniProtKB-KW"/>
</dbReference>
<dbReference type="PANTHER" id="PTHR19271">
    <property type="entry name" value="CYTOCHROME B"/>
    <property type="match status" value="1"/>
</dbReference>
<evidence type="ECO:0000313" key="4">
    <source>
        <dbReference type="EMBL" id="AFZ57355.1"/>
    </source>
</evidence>
<dbReference type="SUPFAM" id="SSF81342">
    <property type="entry name" value="Transmembrane di-heme cytochromes"/>
    <property type="match status" value="1"/>
</dbReference>
<dbReference type="RefSeq" id="WP_015214003.1">
    <property type="nucleotide sequence ID" value="NC_019771.1"/>
</dbReference>
<dbReference type="GO" id="GO:0016491">
    <property type="term" value="F:oxidoreductase activity"/>
    <property type="evidence" value="ECO:0007669"/>
    <property type="project" value="InterPro"/>
</dbReference>